<dbReference type="PANTHER" id="PTHR13847:SF285">
    <property type="entry name" value="FAD DEPENDENT OXIDOREDUCTASE DOMAIN-CONTAINING PROTEIN"/>
    <property type="match status" value="1"/>
</dbReference>
<comment type="caution">
    <text evidence="2">The sequence shown here is derived from an EMBL/GenBank/DDBJ whole genome shotgun (WGS) entry which is preliminary data.</text>
</comment>
<dbReference type="GeneID" id="301303887"/>
<feature type="domain" description="FAD dependent oxidoreductase" evidence="1">
    <location>
        <begin position="30"/>
        <end position="394"/>
    </location>
</feature>
<keyword evidence="3" id="KW-1185">Reference proteome</keyword>
<evidence type="ECO:0000313" key="3">
    <source>
        <dbReference type="Proteomes" id="UP000032254"/>
    </source>
</evidence>
<reference evidence="2 3" key="1">
    <citation type="submission" date="2015-01" db="EMBL/GenBank/DDBJ databases">
        <title>Sequencing and annotation of Micromonospora carbonacea strain JXNU-1 genome.</title>
        <authorList>
            <person name="Long Z."/>
            <person name="Huang Y."/>
            <person name="Jiang Y."/>
        </authorList>
    </citation>
    <scope>NUCLEOTIDE SEQUENCE [LARGE SCALE GENOMIC DNA]</scope>
    <source>
        <strain evidence="2 3">JXNU-1</strain>
    </source>
</reference>
<dbReference type="AlphaFoldDB" id="A0A0D0X262"/>
<dbReference type="InterPro" id="IPR006076">
    <property type="entry name" value="FAD-dep_OxRdtase"/>
</dbReference>
<dbReference type="Proteomes" id="UP000032254">
    <property type="component" value="Unassembled WGS sequence"/>
</dbReference>
<organism evidence="2 3">
    <name type="scientific">Micromonospora haikouensis</name>
    <dbReference type="NCBI Taxonomy" id="686309"/>
    <lineage>
        <taxon>Bacteria</taxon>
        <taxon>Bacillati</taxon>
        <taxon>Actinomycetota</taxon>
        <taxon>Actinomycetes</taxon>
        <taxon>Micromonosporales</taxon>
        <taxon>Micromonosporaceae</taxon>
        <taxon>Micromonospora</taxon>
    </lineage>
</organism>
<dbReference type="OrthoDB" id="9805852at2"/>
<dbReference type="PATRIC" id="fig|47853.6.peg.1479"/>
<dbReference type="GO" id="GO:0005737">
    <property type="term" value="C:cytoplasm"/>
    <property type="evidence" value="ECO:0007669"/>
    <property type="project" value="TreeGrafter"/>
</dbReference>
<dbReference type="PANTHER" id="PTHR13847">
    <property type="entry name" value="SARCOSINE DEHYDROGENASE-RELATED"/>
    <property type="match status" value="1"/>
</dbReference>
<dbReference type="SUPFAM" id="SSF51905">
    <property type="entry name" value="FAD/NAD(P)-binding domain"/>
    <property type="match status" value="1"/>
</dbReference>
<dbReference type="Gene3D" id="3.30.9.10">
    <property type="entry name" value="D-Amino Acid Oxidase, subunit A, domain 2"/>
    <property type="match status" value="1"/>
</dbReference>
<dbReference type="Gene3D" id="3.50.50.60">
    <property type="entry name" value="FAD/NAD(P)-binding domain"/>
    <property type="match status" value="1"/>
</dbReference>
<dbReference type="RefSeq" id="WP_043961990.1">
    <property type="nucleotide sequence ID" value="NZ_JXSX01000001.1"/>
</dbReference>
<dbReference type="Pfam" id="PF01266">
    <property type="entry name" value="DAO"/>
    <property type="match status" value="1"/>
</dbReference>
<evidence type="ECO:0000259" key="1">
    <source>
        <dbReference type="Pfam" id="PF01266"/>
    </source>
</evidence>
<sequence length="458" mass="48957">MRYQELSYWLSTVDEPLTPRPPLGGDADADVVIVGAGYTGLWTAYYLALADPALRITVLEAEIAGYGASGRNGGWCSALFPTSLPALARRHGRDAALRMQRAMQATVREVGRVADAEGIDCDWHLGGTVTLARSAAQLGRARAEVAQAHAHGLTADDLVLLDAAEAAARCHADGVRGGTYTPHCAVVHPARLARGLARAVERRGVTVHERTPVTAIRAGAAVTPAGAVRAPVVVRATEGYTPGLPGQRRVVAPVYSLMVATAPLPEETWARIGLAERETFSDHRHVIIYGQRTADGRLAFGGRGAPYHFGSRVRPEFDREPRVFAALRRTLGELFPALGPQVPVTHTWGGPLGVARDWSASVGLDRATGLAWAGGYVGDGVATTNLAGRTLADLILGADSDLTDLPWVGHRSPRWEPEPLRWLAVNAGLRVMLSADRAELRTGRPARRAAVFQRFLGH</sequence>
<name>A0A0D0X262_9ACTN</name>
<proteinExistence type="predicted"/>
<protein>
    <submittedName>
        <fullName evidence="2">FAD-dependent oxidoreductase</fullName>
    </submittedName>
</protein>
<dbReference type="EMBL" id="JXSX01000001">
    <property type="protein sequence ID" value="KIR65216.1"/>
    <property type="molecule type" value="Genomic_DNA"/>
</dbReference>
<gene>
    <name evidence="2" type="ORF">TK50_06960</name>
</gene>
<accession>A0A0D0X262</accession>
<dbReference type="InterPro" id="IPR036188">
    <property type="entry name" value="FAD/NAD-bd_sf"/>
</dbReference>
<evidence type="ECO:0000313" key="2">
    <source>
        <dbReference type="EMBL" id="KIR65216.1"/>
    </source>
</evidence>